<dbReference type="EMBL" id="KV745500">
    <property type="protein sequence ID" value="OCK74349.1"/>
    <property type="molecule type" value="Genomic_DNA"/>
</dbReference>
<dbReference type="Gene3D" id="3.40.50.720">
    <property type="entry name" value="NAD(P)-binding Rossmann-like Domain"/>
    <property type="match status" value="1"/>
</dbReference>
<sequence length="252" mass="27541">MGLAVAKYLAANHWHVSIADIDEEKGDAAASNVNGLFTKTDVSFYEDIAKAFSNTWKKYGRIDFVFSNAGILESANFYEQHETLPPPKLNLLTSEVNLNGAIYSCYLAMNYFRQNKEKGGCVIITGSAAGIYANPIFPVYCASKHGVVGLVRGLGRKLAKENIRVNAILPGPVDTNILASSAVPLFAPGEKPPFGSEVYTKEQNIVDAVMTLLDDPNASGTVLEISRSSFYDRKQPEWSDDNMRLALTSTVY</sequence>
<protein>
    <submittedName>
        <fullName evidence="5">NAD(P)-binding protein</fullName>
    </submittedName>
</protein>
<dbReference type="PANTHER" id="PTHR44229:SF4">
    <property type="entry name" value="15-HYDROXYPROSTAGLANDIN DEHYDROGENASE [NAD(+)]"/>
    <property type="match status" value="1"/>
</dbReference>
<gene>
    <name evidence="5" type="ORF">K432DRAFT_310907</name>
</gene>
<evidence type="ECO:0000256" key="1">
    <source>
        <dbReference type="ARBA" id="ARBA00006484"/>
    </source>
</evidence>
<dbReference type="PROSITE" id="PS00061">
    <property type="entry name" value="ADH_SHORT"/>
    <property type="match status" value="1"/>
</dbReference>
<dbReference type="AlphaFoldDB" id="A0A8E2DZ78"/>
<proteinExistence type="inferred from homology"/>
<reference evidence="5 6" key="1">
    <citation type="journal article" date="2016" name="Nat. Commun.">
        <title>Ectomycorrhizal ecology is imprinted in the genome of the dominant symbiotic fungus Cenococcum geophilum.</title>
        <authorList>
            <consortium name="DOE Joint Genome Institute"/>
            <person name="Peter M."/>
            <person name="Kohler A."/>
            <person name="Ohm R.A."/>
            <person name="Kuo A."/>
            <person name="Krutzmann J."/>
            <person name="Morin E."/>
            <person name="Arend M."/>
            <person name="Barry K.W."/>
            <person name="Binder M."/>
            <person name="Choi C."/>
            <person name="Clum A."/>
            <person name="Copeland A."/>
            <person name="Grisel N."/>
            <person name="Haridas S."/>
            <person name="Kipfer T."/>
            <person name="LaButti K."/>
            <person name="Lindquist E."/>
            <person name="Lipzen A."/>
            <person name="Maire R."/>
            <person name="Meier B."/>
            <person name="Mihaltcheva S."/>
            <person name="Molinier V."/>
            <person name="Murat C."/>
            <person name="Poggeler S."/>
            <person name="Quandt C.A."/>
            <person name="Sperisen C."/>
            <person name="Tritt A."/>
            <person name="Tisserant E."/>
            <person name="Crous P.W."/>
            <person name="Henrissat B."/>
            <person name="Nehls U."/>
            <person name="Egli S."/>
            <person name="Spatafora J.W."/>
            <person name="Grigoriev I.V."/>
            <person name="Martin F.M."/>
        </authorList>
    </citation>
    <scope>NUCLEOTIDE SEQUENCE [LARGE SCALE GENOMIC DNA]</scope>
    <source>
        <strain evidence="5 6">CBS 459.81</strain>
    </source>
</reference>
<dbReference type="PRINTS" id="PR00080">
    <property type="entry name" value="SDRFAMILY"/>
</dbReference>
<dbReference type="PANTHER" id="PTHR44229">
    <property type="entry name" value="15-HYDROXYPROSTAGLANDIN DEHYDROGENASE [NAD(+)]"/>
    <property type="match status" value="1"/>
</dbReference>
<evidence type="ECO:0000313" key="6">
    <source>
        <dbReference type="Proteomes" id="UP000250266"/>
    </source>
</evidence>
<dbReference type="OrthoDB" id="37659at2759"/>
<dbReference type="InterPro" id="IPR002347">
    <property type="entry name" value="SDR_fam"/>
</dbReference>
<evidence type="ECO:0000313" key="5">
    <source>
        <dbReference type="EMBL" id="OCK74349.1"/>
    </source>
</evidence>
<dbReference type="SUPFAM" id="SSF51735">
    <property type="entry name" value="NAD(P)-binding Rossmann-fold domains"/>
    <property type="match status" value="1"/>
</dbReference>
<organism evidence="5 6">
    <name type="scientific">Lepidopterella palustris CBS 459.81</name>
    <dbReference type="NCBI Taxonomy" id="1314670"/>
    <lineage>
        <taxon>Eukaryota</taxon>
        <taxon>Fungi</taxon>
        <taxon>Dikarya</taxon>
        <taxon>Ascomycota</taxon>
        <taxon>Pezizomycotina</taxon>
        <taxon>Dothideomycetes</taxon>
        <taxon>Pleosporomycetidae</taxon>
        <taxon>Mytilinidiales</taxon>
        <taxon>Argynnaceae</taxon>
        <taxon>Lepidopterella</taxon>
    </lineage>
</organism>
<keyword evidence="2" id="KW-0521">NADP</keyword>
<dbReference type="InterPro" id="IPR020904">
    <property type="entry name" value="Sc_DH/Rdtase_CS"/>
</dbReference>
<accession>A0A8E2DZ78</accession>
<dbReference type="GO" id="GO:0016616">
    <property type="term" value="F:oxidoreductase activity, acting on the CH-OH group of donors, NAD or NADP as acceptor"/>
    <property type="evidence" value="ECO:0007669"/>
    <property type="project" value="TreeGrafter"/>
</dbReference>
<evidence type="ECO:0000256" key="3">
    <source>
        <dbReference type="ARBA" id="ARBA00023002"/>
    </source>
</evidence>
<evidence type="ECO:0000256" key="2">
    <source>
        <dbReference type="ARBA" id="ARBA00022857"/>
    </source>
</evidence>
<evidence type="ECO:0000256" key="4">
    <source>
        <dbReference type="RuleBase" id="RU000363"/>
    </source>
</evidence>
<comment type="similarity">
    <text evidence="1 4">Belongs to the short-chain dehydrogenases/reductases (SDR) family.</text>
</comment>
<dbReference type="GO" id="GO:0005737">
    <property type="term" value="C:cytoplasm"/>
    <property type="evidence" value="ECO:0007669"/>
    <property type="project" value="TreeGrafter"/>
</dbReference>
<name>A0A8E2DZ78_9PEZI</name>
<keyword evidence="3" id="KW-0560">Oxidoreductase</keyword>
<dbReference type="Pfam" id="PF00106">
    <property type="entry name" value="adh_short"/>
    <property type="match status" value="1"/>
</dbReference>
<dbReference type="InterPro" id="IPR036291">
    <property type="entry name" value="NAD(P)-bd_dom_sf"/>
</dbReference>
<keyword evidence="6" id="KW-1185">Reference proteome</keyword>
<dbReference type="Proteomes" id="UP000250266">
    <property type="component" value="Unassembled WGS sequence"/>
</dbReference>
<dbReference type="PRINTS" id="PR00081">
    <property type="entry name" value="GDHRDH"/>
</dbReference>